<dbReference type="RefSeq" id="WP_103790087.1">
    <property type="nucleotide sequence ID" value="NZ_PQVF01000011.1"/>
</dbReference>
<proteinExistence type="predicted"/>
<dbReference type="OrthoDB" id="100386at2"/>
<evidence type="ECO:0000313" key="1">
    <source>
        <dbReference type="EMBL" id="POY35482.1"/>
    </source>
</evidence>
<organism evidence="1 2">
    <name type="scientific">Solitalea longa</name>
    <dbReference type="NCBI Taxonomy" id="2079460"/>
    <lineage>
        <taxon>Bacteria</taxon>
        <taxon>Pseudomonadati</taxon>
        <taxon>Bacteroidota</taxon>
        <taxon>Sphingobacteriia</taxon>
        <taxon>Sphingobacteriales</taxon>
        <taxon>Sphingobacteriaceae</taxon>
        <taxon>Solitalea</taxon>
    </lineage>
</organism>
<protein>
    <submittedName>
        <fullName evidence="1">Uncharacterized protein</fullName>
    </submittedName>
</protein>
<dbReference type="Proteomes" id="UP000236893">
    <property type="component" value="Unassembled WGS sequence"/>
</dbReference>
<name>A0A2S4ZZT2_9SPHI</name>
<dbReference type="InterPro" id="IPR059206">
    <property type="entry name" value="Sll1717-like"/>
</dbReference>
<gene>
    <name evidence="1" type="ORF">C3K47_15595</name>
</gene>
<accession>A0A2S4ZZT2</accession>
<sequence length="549" mass="64604">MSKKKSINQTKKFKFQQYQEIGSPDAETDNLLLNAFIENDALKALIDMNNQRSIVIGRTGSGKSAILRYIENSQEKVIRIEPEAMSLRFLSNSTILNYFRAIDVNLNFFYKILWKHVFVIELLKLYFRDDQQKKQNWFNNIIEKLNGKKGNAKREKAIKYLETCSNDFWLDTEKRIKEIESSVQKKFTDEIGVDLKSLVFKSNANNSSEDKTVSEIKNKAEHVISEVLAEEIHDIINILRDEIFVDSQRKHFIIVDDLDKEWVPTNIRYDMIGAMIEVIKEFQVFKGAKIIISLRDNLYQLIFAGFKHNGGQREKFKPLYVELQWTSEELNLLLEKRLDIISENTLSVKEAFEKIYNKHAKGLTGFEYMLERTFYRPRDVISYVNHTIENSNNKSHFTLDIIKKAEISYSVDRLQAIEDEWGENYGNIREIYKFLEAKYNGFNVRNIKEDEFINIYFSEELEKKFRGDLLLIIQKWKSDETKFNSFLKELLFLLYLIGIIGIKKGPTAPVQFFFDKTYALTKNEISNDSKIYVHKAFYSALRINTKELE</sequence>
<evidence type="ECO:0000313" key="2">
    <source>
        <dbReference type="Proteomes" id="UP000236893"/>
    </source>
</evidence>
<keyword evidence="2" id="KW-1185">Reference proteome</keyword>
<dbReference type="AlphaFoldDB" id="A0A2S4ZZT2"/>
<reference evidence="1 2" key="1">
    <citation type="submission" date="2018-01" db="EMBL/GenBank/DDBJ databases">
        <authorList>
            <person name="Gaut B.S."/>
            <person name="Morton B.R."/>
            <person name="Clegg M.T."/>
            <person name="Duvall M.R."/>
        </authorList>
    </citation>
    <scope>NUCLEOTIDE SEQUENCE [LARGE SCALE GENOMIC DNA]</scope>
    <source>
        <strain evidence="1 2">HR-AV</strain>
    </source>
</reference>
<dbReference type="EMBL" id="PQVF01000011">
    <property type="protein sequence ID" value="POY35482.1"/>
    <property type="molecule type" value="Genomic_DNA"/>
</dbReference>
<comment type="caution">
    <text evidence="1">The sequence shown here is derived from an EMBL/GenBank/DDBJ whole genome shotgun (WGS) entry which is preliminary data.</text>
</comment>
<dbReference type="NCBIfam" id="NF047389">
    <property type="entry name" value="ATPase_Sll1717"/>
    <property type="match status" value="1"/>
</dbReference>